<gene>
    <name evidence="2" type="ORF">SAMN04489812_3341</name>
</gene>
<evidence type="ECO:0000259" key="1">
    <source>
        <dbReference type="SMART" id="SM00923"/>
    </source>
</evidence>
<dbReference type="InterPro" id="IPR005153">
    <property type="entry name" value="MbtH-like_dom"/>
</dbReference>
<dbReference type="Gene3D" id="3.90.820.10">
    <property type="entry name" value="Structural Genomics, Unknown Function 30-nov-00 1gh9 Mol_id"/>
    <property type="match status" value="1"/>
</dbReference>
<dbReference type="AlphaFoldDB" id="A0A1H1VSK5"/>
<protein>
    <submittedName>
        <fullName evidence="2">MbtH protein</fullName>
    </submittedName>
</protein>
<dbReference type="PANTHER" id="PTHR38444:SF1">
    <property type="entry name" value="ENTEROBACTIN BIOSYNTHESIS PROTEIN YBDZ"/>
    <property type="match status" value="1"/>
</dbReference>
<keyword evidence="3" id="KW-1185">Reference proteome</keyword>
<dbReference type="Proteomes" id="UP000199103">
    <property type="component" value="Chromosome I"/>
</dbReference>
<dbReference type="GO" id="GO:0005829">
    <property type="term" value="C:cytosol"/>
    <property type="evidence" value="ECO:0007669"/>
    <property type="project" value="TreeGrafter"/>
</dbReference>
<dbReference type="InterPro" id="IPR038020">
    <property type="entry name" value="MbtH-like_sf"/>
</dbReference>
<dbReference type="PANTHER" id="PTHR38444">
    <property type="entry name" value="ENTEROBACTIN BIOSYNTHESIS PROTEIN YBDZ"/>
    <property type="match status" value="1"/>
</dbReference>
<sequence>MSDQKSDPVPAPVDGANDETADDWTYLVVVNDEEQYSIWLSDQPVPAGWYREGTSGSKEQCLDHIEAIWTDMRPLSVRKRLAAA</sequence>
<dbReference type="OrthoDB" id="7584480at2"/>
<dbReference type="SUPFAM" id="SSF160582">
    <property type="entry name" value="MbtH-like"/>
    <property type="match status" value="1"/>
</dbReference>
<evidence type="ECO:0000313" key="2">
    <source>
        <dbReference type="EMBL" id="SDS87948.1"/>
    </source>
</evidence>
<dbReference type="GO" id="GO:0019290">
    <property type="term" value="P:siderophore biosynthetic process"/>
    <property type="evidence" value="ECO:0007669"/>
    <property type="project" value="TreeGrafter"/>
</dbReference>
<evidence type="ECO:0000313" key="3">
    <source>
        <dbReference type="Proteomes" id="UP000199103"/>
    </source>
</evidence>
<dbReference type="Pfam" id="PF03621">
    <property type="entry name" value="MbtH"/>
    <property type="match status" value="1"/>
</dbReference>
<name>A0A1H1VSK5_9ACTN</name>
<dbReference type="InterPro" id="IPR037407">
    <property type="entry name" value="MLP_fam"/>
</dbReference>
<dbReference type="RefSeq" id="WP_091526594.1">
    <property type="nucleotide sequence ID" value="NZ_LT629772.1"/>
</dbReference>
<dbReference type="EMBL" id="LT629772">
    <property type="protein sequence ID" value="SDS87948.1"/>
    <property type="molecule type" value="Genomic_DNA"/>
</dbReference>
<proteinExistence type="predicted"/>
<dbReference type="SMART" id="SM00923">
    <property type="entry name" value="MbtH"/>
    <property type="match status" value="1"/>
</dbReference>
<reference evidence="2 3" key="1">
    <citation type="submission" date="2016-10" db="EMBL/GenBank/DDBJ databases">
        <authorList>
            <person name="de Groot N.N."/>
        </authorList>
    </citation>
    <scope>NUCLEOTIDE SEQUENCE [LARGE SCALE GENOMIC DNA]</scope>
    <source>
        <strain evidence="2 3">DSM 21800</strain>
    </source>
</reference>
<feature type="domain" description="MbtH-like" evidence="1">
    <location>
        <begin position="17"/>
        <end position="67"/>
    </location>
</feature>
<organism evidence="2 3">
    <name type="scientific">Microlunatus soli</name>
    <dbReference type="NCBI Taxonomy" id="630515"/>
    <lineage>
        <taxon>Bacteria</taxon>
        <taxon>Bacillati</taxon>
        <taxon>Actinomycetota</taxon>
        <taxon>Actinomycetes</taxon>
        <taxon>Propionibacteriales</taxon>
        <taxon>Propionibacteriaceae</taxon>
        <taxon>Microlunatus</taxon>
    </lineage>
</organism>
<accession>A0A1H1VSK5</accession>
<dbReference type="STRING" id="630515.SAMN04489812_3341"/>